<reference evidence="1 2" key="1">
    <citation type="submission" date="2019-12" db="EMBL/GenBank/DDBJ databases">
        <title>Chromosome-level assembly of the Caenorhabditis remanei genome.</title>
        <authorList>
            <person name="Teterina A.A."/>
            <person name="Willis J.H."/>
            <person name="Phillips P.C."/>
        </authorList>
    </citation>
    <scope>NUCLEOTIDE SEQUENCE [LARGE SCALE GENOMIC DNA]</scope>
    <source>
        <strain evidence="1 2">PX506</strain>
        <tissue evidence="1">Whole organism</tissue>
    </source>
</reference>
<dbReference type="Proteomes" id="UP000483820">
    <property type="component" value="Chromosome III"/>
</dbReference>
<dbReference type="Gene3D" id="3.30.420.10">
    <property type="entry name" value="Ribonuclease H-like superfamily/Ribonuclease H"/>
    <property type="match status" value="1"/>
</dbReference>
<dbReference type="EMBL" id="WUAV01000003">
    <property type="protein sequence ID" value="KAF1762561.1"/>
    <property type="molecule type" value="Genomic_DNA"/>
</dbReference>
<dbReference type="AlphaFoldDB" id="A0A6A5H6P2"/>
<accession>A0A6A5H6P2</accession>
<dbReference type="GO" id="GO:0003676">
    <property type="term" value="F:nucleic acid binding"/>
    <property type="evidence" value="ECO:0007669"/>
    <property type="project" value="InterPro"/>
</dbReference>
<dbReference type="RefSeq" id="XP_053587629.1">
    <property type="nucleotide sequence ID" value="XM_053728052.1"/>
</dbReference>
<comment type="caution">
    <text evidence="1">The sequence shown here is derived from an EMBL/GenBank/DDBJ whole genome shotgun (WGS) entry which is preliminary data.</text>
</comment>
<evidence type="ECO:0000313" key="2">
    <source>
        <dbReference type="Proteomes" id="UP000483820"/>
    </source>
</evidence>
<organism evidence="1 2">
    <name type="scientific">Caenorhabditis remanei</name>
    <name type="common">Caenorhabditis vulgaris</name>
    <dbReference type="NCBI Taxonomy" id="31234"/>
    <lineage>
        <taxon>Eukaryota</taxon>
        <taxon>Metazoa</taxon>
        <taxon>Ecdysozoa</taxon>
        <taxon>Nematoda</taxon>
        <taxon>Chromadorea</taxon>
        <taxon>Rhabditida</taxon>
        <taxon>Rhabditina</taxon>
        <taxon>Rhabditomorpha</taxon>
        <taxon>Rhabditoidea</taxon>
        <taxon>Rhabditidae</taxon>
        <taxon>Peloderinae</taxon>
        <taxon>Caenorhabditis</taxon>
    </lineage>
</organism>
<dbReference type="InterPro" id="IPR036397">
    <property type="entry name" value="RNaseH_sf"/>
</dbReference>
<name>A0A6A5H6P2_CAERE</name>
<proteinExistence type="predicted"/>
<dbReference type="CTD" id="78775027"/>
<dbReference type="GeneID" id="78775027"/>
<protein>
    <submittedName>
        <fullName evidence="1">Uncharacterized protein</fullName>
    </submittedName>
</protein>
<gene>
    <name evidence="1" type="ORF">GCK72_010823</name>
</gene>
<sequence>MAFCLVPRPLSLVKRHIEANGGREAFVVYEVDSWAEEMYGVRILRLPPYHCHWNAIKFGWQRTSSHTSADSVRNRTLDFWQNYYGSEVSSVIDNCRLDENDMRRMQHEKEQMVYDEDFKPVYEVNENGQLTSINNNLLENSEEVTCSIHRHSTPNSRHLQPSQA</sequence>
<dbReference type="KEGG" id="crq:GCK72_010823"/>
<evidence type="ECO:0000313" key="1">
    <source>
        <dbReference type="EMBL" id="KAF1762561.1"/>
    </source>
</evidence>